<dbReference type="InterPro" id="IPR000787">
    <property type="entry name" value="Peptidase_M29"/>
</dbReference>
<accession>A0A0F9PZJ5</accession>
<evidence type="ECO:0008006" key="3">
    <source>
        <dbReference type="Google" id="ProtNLM"/>
    </source>
</evidence>
<organism evidence="2">
    <name type="scientific">marine sediment metagenome</name>
    <dbReference type="NCBI Taxonomy" id="412755"/>
    <lineage>
        <taxon>unclassified sequences</taxon>
        <taxon>metagenomes</taxon>
        <taxon>ecological metagenomes</taxon>
    </lineage>
</organism>
<name>A0A0F9PZJ5_9ZZZZ</name>
<dbReference type="PANTHER" id="PTHR34448">
    <property type="entry name" value="AMINOPEPTIDASE"/>
    <property type="match status" value="1"/>
</dbReference>
<dbReference type="Pfam" id="PF02073">
    <property type="entry name" value="Peptidase_M29"/>
    <property type="match status" value="1"/>
</dbReference>
<evidence type="ECO:0000256" key="1">
    <source>
        <dbReference type="ARBA" id="ARBA00022723"/>
    </source>
</evidence>
<dbReference type="GO" id="GO:0004177">
    <property type="term" value="F:aminopeptidase activity"/>
    <property type="evidence" value="ECO:0007669"/>
    <property type="project" value="InterPro"/>
</dbReference>
<reference evidence="2" key="1">
    <citation type="journal article" date="2015" name="Nature">
        <title>Complex archaea that bridge the gap between prokaryotes and eukaryotes.</title>
        <authorList>
            <person name="Spang A."/>
            <person name="Saw J.H."/>
            <person name="Jorgensen S.L."/>
            <person name="Zaremba-Niedzwiedzka K."/>
            <person name="Martijn J."/>
            <person name="Lind A.E."/>
            <person name="van Eijk R."/>
            <person name="Schleper C."/>
            <person name="Guy L."/>
            <person name="Ettema T.J."/>
        </authorList>
    </citation>
    <scope>NUCLEOTIDE SEQUENCE</scope>
</reference>
<dbReference type="AlphaFoldDB" id="A0A0F9PZJ5"/>
<dbReference type="GO" id="GO:0046872">
    <property type="term" value="F:metal ion binding"/>
    <property type="evidence" value="ECO:0007669"/>
    <property type="project" value="UniProtKB-KW"/>
</dbReference>
<dbReference type="PANTHER" id="PTHR34448:SF1">
    <property type="entry name" value="BLL6088 PROTEIN"/>
    <property type="match status" value="1"/>
</dbReference>
<dbReference type="EMBL" id="LAZR01004691">
    <property type="protein sequence ID" value="KKN06441.1"/>
    <property type="molecule type" value="Genomic_DNA"/>
</dbReference>
<dbReference type="SUPFAM" id="SSF144052">
    <property type="entry name" value="Thermophilic metalloprotease-like"/>
    <property type="match status" value="1"/>
</dbReference>
<dbReference type="GO" id="GO:0006508">
    <property type="term" value="P:proteolysis"/>
    <property type="evidence" value="ECO:0007669"/>
    <property type="project" value="InterPro"/>
</dbReference>
<proteinExistence type="predicted"/>
<protein>
    <recommendedName>
        <fullName evidence="3">Peptidase M29 aminopeptidase II</fullName>
    </recommendedName>
</protein>
<keyword evidence="1" id="KW-0479">Metal-binding</keyword>
<dbReference type="InterPro" id="IPR052170">
    <property type="entry name" value="M29_Exopeptidase"/>
</dbReference>
<gene>
    <name evidence="2" type="ORF">LCGC14_1077220</name>
</gene>
<sequence>MSVKDRIWINECGHLNLPDGEVCTAPVENSVSGNIRFTFPVIYQGNEIENIFFEFKEGKVVKASADKGENLLNELLKIDNANILGEFAVGTNYGISQYTKNILFDEKMGGTIHCALGSGIEEAGSKNKSAIHWDIIKDMNLPDSKILADKKIIYEKGKWKI</sequence>
<evidence type="ECO:0000313" key="2">
    <source>
        <dbReference type="EMBL" id="KKN06441.1"/>
    </source>
</evidence>
<comment type="caution">
    <text evidence="2">The sequence shown here is derived from an EMBL/GenBank/DDBJ whole genome shotgun (WGS) entry which is preliminary data.</text>
</comment>